<proteinExistence type="predicted"/>
<accession>A0A1I7TCT7</accession>
<protein>
    <submittedName>
        <fullName evidence="2">Uncharacterized protein</fullName>
    </submittedName>
</protein>
<evidence type="ECO:0000313" key="2">
    <source>
        <dbReference type="WBParaSite" id="Csp11.Scaffold582.g4659.t1"/>
    </source>
</evidence>
<reference evidence="2" key="1">
    <citation type="submission" date="2016-11" db="UniProtKB">
        <authorList>
            <consortium name="WormBaseParasite"/>
        </authorList>
    </citation>
    <scope>IDENTIFICATION</scope>
</reference>
<dbReference type="Proteomes" id="UP000095282">
    <property type="component" value="Unplaced"/>
</dbReference>
<sequence>MGPRHTYLGYMIPKLISFRGRSTPFNEQRESIRPLKFHSLSFDPLYFSLIRTCLFYGIDESLVLSSLEWQR</sequence>
<name>A0A1I7TCT7_9PELO</name>
<evidence type="ECO:0000313" key="1">
    <source>
        <dbReference type="Proteomes" id="UP000095282"/>
    </source>
</evidence>
<organism evidence="1 2">
    <name type="scientific">Caenorhabditis tropicalis</name>
    <dbReference type="NCBI Taxonomy" id="1561998"/>
    <lineage>
        <taxon>Eukaryota</taxon>
        <taxon>Metazoa</taxon>
        <taxon>Ecdysozoa</taxon>
        <taxon>Nematoda</taxon>
        <taxon>Chromadorea</taxon>
        <taxon>Rhabditida</taxon>
        <taxon>Rhabditina</taxon>
        <taxon>Rhabditomorpha</taxon>
        <taxon>Rhabditoidea</taxon>
        <taxon>Rhabditidae</taxon>
        <taxon>Peloderinae</taxon>
        <taxon>Caenorhabditis</taxon>
    </lineage>
</organism>
<keyword evidence="1" id="KW-1185">Reference proteome</keyword>
<dbReference type="AlphaFoldDB" id="A0A1I7TCT7"/>
<dbReference type="WBParaSite" id="Csp11.Scaffold582.g4659.t1">
    <property type="protein sequence ID" value="Csp11.Scaffold582.g4659.t1"/>
    <property type="gene ID" value="Csp11.Scaffold582.g4659"/>
</dbReference>